<dbReference type="Proteomes" id="UP000092695">
    <property type="component" value="Chromosome"/>
</dbReference>
<dbReference type="GO" id="GO:0004590">
    <property type="term" value="F:orotidine-5'-phosphate decarboxylase activity"/>
    <property type="evidence" value="ECO:0007669"/>
    <property type="project" value="UniProtKB-UniRule"/>
</dbReference>
<evidence type="ECO:0000313" key="12">
    <source>
        <dbReference type="EMBL" id="ANO52805.1"/>
    </source>
</evidence>
<protein>
    <recommendedName>
        <fullName evidence="7">Orotidine 5'-phosphate decarboxylase</fullName>
        <ecNumber evidence="7">4.1.1.23</ecNumber>
    </recommendedName>
    <alternativeName>
        <fullName evidence="7">OMP decarboxylase</fullName>
        <shortName evidence="7">OMPDCase</shortName>
        <shortName evidence="7">OMPdecase</shortName>
    </alternativeName>
</protein>
<feature type="active site" description="For OMPdecase activity" evidence="8">
    <location>
        <position position="67"/>
    </location>
</feature>
<dbReference type="InterPro" id="IPR018089">
    <property type="entry name" value="OMPdecase_AS"/>
</dbReference>
<evidence type="ECO:0000256" key="3">
    <source>
        <dbReference type="ARBA" id="ARBA00022793"/>
    </source>
</evidence>
<dbReference type="Pfam" id="PF00215">
    <property type="entry name" value="OMPdecase"/>
    <property type="match status" value="1"/>
</dbReference>
<dbReference type="InterPro" id="IPR011060">
    <property type="entry name" value="RibuloseP-bd_barrel"/>
</dbReference>
<keyword evidence="13" id="KW-1185">Reference proteome</keyword>
<organism evidence="12 13">
    <name type="scientific">Woeseia oceani</name>
    <dbReference type="NCBI Taxonomy" id="1548547"/>
    <lineage>
        <taxon>Bacteria</taxon>
        <taxon>Pseudomonadati</taxon>
        <taxon>Pseudomonadota</taxon>
        <taxon>Gammaproteobacteria</taxon>
        <taxon>Woeseiales</taxon>
        <taxon>Woeseiaceae</taxon>
        <taxon>Woeseia</taxon>
    </lineage>
</organism>
<dbReference type="PANTHER" id="PTHR32119">
    <property type="entry name" value="OROTIDINE 5'-PHOSPHATE DECARBOXYLASE"/>
    <property type="match status" value="1"/>
</dbReference>
<feature type="binding site" evidence="7 9">
    <location>
        <position position="182"/>
    </location>
    <ligand>
        <name>substrate</name>
    </ligand>
</feature>
<dbReference type="EMBL" id="CP016268">
    <property type="protein sequence ID" value="ANO52805.1"/>
    <property type="molecule type" value="Genomic_DNA"/>
</dbReference>
<dbReference type="InterPro" id="IPR047596">
    <property type="entry name" value="OMPdecase_bac"/>
</dbReference>
<dbReference type="HAMAP" id="MF_01200_B">
    <property type="entry name" value="OMPdecase_type1_B"/>
    <property type="match status" value="1"/>
</dbReference>
<evidence type="ECO:0000313" key="13">
    <source>
        <dbReference type="Proteomes" id="UP000092695"/>
    </source>
</evidence>
<feature type="active site" description="Proton donor" evidence="7">
    <location>
        <position position="69"/>
    </location>
</feature>
<feature type="domain" description="Orotidine 5'-phosphate decarboxylase" evidence="11">
    <location>
        <begin position="11"/>
        <end position="228"/>
    </location>
</feature>
<dbReference type="EC" id="4.1.1.23" evidence="7"/>
<dbReference type="GO" id="GO:0005829">
    <property type="term" value="C:cytosol"/>
    <property type="evidence" value="ECO:0007669"/>
    <property type="project" value="TreeGrafter"/>
</dbReference>
<dbReference type="STRING" id="1548547.BA177_17865"/>
<feature type="binding site" evidence="7 9">
    <location>
        <position position="17"/>
    </location>
    <ligand>
        <name>substrate</name>
    </ligand>
</feature>
<dbReference type="InterPro" id="IPR014732">
    <property type="entry name" value="OMPdecase"/>
</dbReference>
<evidence type="ECO:0000256" key="4">
    <source>
        <dbReference type="ARBA" id="ARBA00022975"/>
    </source>
</evidence>
<evidence type="ECO:0000259" key="11">
    <source>
        <dbReference type="SMART" id="SM00934"/>
    </source>
</evidence>
<dbReference type="CDD" id="cd04725">
    <property type="entry name" value="OMP_decarboxylase_like"/>
    <property type="match status" value="1"/>
</dbReference>
<dbReference type="SMART" id="SM00934">
    <property type="entry name" value="OMPdecase"/>
    <property type="match status" value="1"/>
</dbReference>
<evidence type="ECO:0000256" key="7">
    <source>
        <dbReference type="HAMAP-Rule" id="MF_01200"/>
    </source>
</evidence>
<dbReference type="GO" id="GO:0006207">
    <property type="term" value="P:'de novo' pyrimidine nucleobase biosynthetic process"/>
    <property type="evidence" value="ECO:0007669"/>
    <property type="project" value="InterPro"/>
</dbReference>
<dbReference type="AlphaFoldDB" id="A0A193LJT7"/>
<dbReference type="SUPFAM" id="SSF51366">
    <property type="entry name" value="Ribulose-phoshate binding barrel"/>
    <property type="match status" value="1"/>
</dbReference>
<keyword evidence="4 7" id="KW-0665">Pyrimidine biosynthesis</keyword>
<feature type="binding site" evidence="7 9">
    <location>
        <position position="121"/>
    </location>
    <ligand>
        <name>substrate</name>
    </ligand>
</feature>
<evidence type="ECO:0000256" key="8">
    <source>
        <dbReference type="PIRSR" id="PIRSR614732-1"/>
    </source>
</evidence>
<comment type="subunit">
    <text evidence="7">Homodimer.</text>
</comment>
<comment type="function">
    <text evidence="1 7">Catalyzes the decarboxylation of orotidine 5'-monophosphate (OMP) to uridine 5'-monophosphate (UMP).</text>
</comment>
<dbReference type="OrthoDB" id="9806203at2"/>
<evidence type="ECO:0000256" key="10">
    <source>
        <dbReference type="RuleBase" id="RU000512"/>
    </source>
</evidence>
<feature type="binding site" evidence="7 9">
    <location>
        <position position="39"/>
    </location>
    <ligand>
        <name>substrate</name>
    </ligand>
</feature>
<evidence type="ECO:0000256" key="6">
    <source>
        <dbReference type="ARBA" id="ARBA00049157"/>
    </source>
</evidence>
<keyword evidence="5 7" id="KW-0456">Lyase</keyword>
<dbReference type="NCBIfam" id="TIGR01740">
    <property type="entry name" value="pyrF"/>
    <property type="match status" value="1"/>
</dbReference>
<dbReference type="UniPathway" id="UPA00070">
    <property type="reaction ID" value="UER00120"/>
</dbReference>
<dbReference type="PROSITE" id="PS00156">
    <property type="entry name" value="OMPDECASE"/>
    <property type="match status" value="1"/>
</dbReference>
<sequence>MTNTSIDSKDRLIFALDVPDCATARQLADDLGDSVSFYKIGLELMMSGGYFELMDWLLARDKKVFADLKFFDIPATVGSAVRSLQDRGASFVTVHGNQSIMEAAAENKGDELKVLAVTVLTSLDRGDLDDLGFDCDIEALVLSRARRALEAGCDGVISSGLEAPKLREFIDSRLMVITPGIRPVSNQPDGDQKRVVSVEQAFSNGADHIVVGRPIRDADSPRAAAEAIQATIASIFGSH</sequence>
<dbReference type="Gene3D" id="3.20.20.70">
    <property type="entry name" value="Aldolase class I"/>
    <property type="match status" value="1"/>
</dbReference>
<reference evidence="12 13" key="1">
    <citation type="submission" date="2016-06" db="EMBL/GenBank/DDBJ databases">
        <title>Complete genome sequence of a deep-branching marine Gamma Proteobacterium Woeseia oceani type strain XK5.</title>
        <authorList>
            <person name="Mu D."/>
            <person name="Du Z."/>
        </authorList>
    </citation>
    <scope>NUCLEOTIDE SEQUENCE [LARGE SCALE GENOMIC DNA]</scope>
    <source>
        <strain evidence="12 13">XK5</strain>
    </source>
</reference>
<feature type="binding site" evidence="7 9">
    <location>
        <position position="192"/>
    </location>
    <ligand>
        <name>substrate</name>
    </ligand>
</feature>
<evidence type="ECO:0000256" key="9">
    <source>
        <dbReference type="PIRSR" id="PIRSR614732-2"/>
    </source>
</evidence>
<accession>A0A193LJT7</accession>
<evidence type="ECO:0000256" key="2">
    <source>
        <dbReference type="ARBA" id="ARBA00004861"/>
    </source>
</evidence>
<feature type="active site" description="For OMPdecase activity" evidence="8">
    <location>
        <position position="69"/>
    </location>
</feature>
<evidence type="ECO:0000256" key="5">
    <source>
        <dbReference type="ARBA" id="ARBA00023239"/>
    </source>
</evidence>
<comment type="catalytic activity">
    <reaction evidence="6 7 10">
        <text>orotidine 5'-phosphate + H(+) = UMP + CO2</text>
        <dbReference type="Rhea" id="RHEA:11596"/>
        <dbReference type="ChEBI" id="CHEBI:15378"/>
        <dbReference type="ChEBI" id="CHEBI:16526"/>
        <dbReference type="ChEBI" id="CHEBI:57538"/>
        <dbReference type="ChEBI" id="CHEBI:57865"/>
        <dbReference type="EC" id="4.1.1.23"/>
    </reaction>
</comment>
<feature type="binding site" evidence="7">
    <location>
        <begin position="67"/>
        <end position="76"/>
    </location>
    <ligand>
        <name>substrate</name>
    </ligand>
</feature>
<feature type="binding site" evidence="7 9">
    <location>
        <position position="212"/>
    </location>
    <ligand>
        <name>substrate</name>
    </ligand>
</feature>
<dbReference type="InterPro" id="IPR001754">
    <property type="entry name" value="OMPdeCOase_dom"/>
</dbReference>
<dbReference type="InterPro" id="IPR013785">
    <property type="entry name" value="Aldolase_TIM"/>
</dbReference>
<comment type="pathway">
    <text evidence="2 7 10">Pyrimidine metabolism; UMP biosynthesis via de novo pathway; UMP from orotate: step 2/2.</text>
</comment>
<evidence type="ECO:0000256" key="1">
    <source>
        <dbReference type="ARBA" id="ARBA00002356"/>
    </source>
</evidence>
<dbReference type="GO" id="GO:0044205">
    <property type="term" value="P:'de novo' UMP biosynthetic process"/>
    <property type="evidence" value="ECO:0007669"/>
    <property type="project" value="UniProtKB-UniRule"/>
</dbReference>
<feature type="active site" description="For OMPdecase activity" evidence="8">
    <location>
        <position position="72"/>
    </location>
</feature>
<feature type="binding site" evidence="7 9">
    <location>
        <position position="213"/>
    </location>
    <ligand>
        <name>substrate</name>
    </ligand>
</feature>
<gene>
    <name evidence="7" type="primary">pyrF</name>
    <name evidence="12" type="ORF">BA177_17865</name>
</gene>
<comment type="similarity">
    <text evidence="7">Belongs to the OMP decarboxylase family. Type 1 subfamily.</text>
</comment>
<keyword evidence="3 7" id="KW-0210">Decarboxylase</keyword>
<dbReference type="PANTHER" id="PTHR32119:SF2">
    <property type="entry name" value="OROTIDINE 5'-PHOSPHATE DECARBOXYLASE"/>
    <property type="match status" value="1"/>
</dbReference>
<proteinExistence type="inferred from homology"/>
<dbReference type="NCBIfam" id="NF001273">
    <property type="entry name" value="PRK00230.1"/>
    <property type="match status" value="1"/>
</dbReference>
<dbReference type="RefSeq" id="WP_068618492.1">
    <property type="nucleotide sequence ID" value="NZ_CP016268.1"/>
</dbReference>
<name>A0A193LJT7_9GAMM</name>
<dbReference type="KEGG" id="woc:BA177_17865"/>